<dbReference type="KEGG" id="vg:64766293"/>
<reference evidence="2" key="1">
    <citation type="submission" date="2018-02" db="EMBL/GenBank/DDBJ databases">
        <authorList>
            <person name="Cohen D.B."/>
            <person name="Kent A.D."/>
        </authorList>
    </citation>
    <scope>NUCLEOTIDE SEQUENCE [LARGE SCALE GENOMIC DNA]</scope>
</reference>
<name>A0A2P1JXD5_9CAUD</name>
<keyword evidence="2" id="KW-1185">Reference proteome</keyword>
<proteinExistence type="predicted"/>
<organism evidence="1 2">
    <name type="scientific">Rhodococcus phage Finch</name>
    <dbReference type="NCBI Taxonomy" id="2094144"/>
    <lineage>
        <taxon>Viruses</taxon>
        <taxon>Duplodnaviria</taxon>
        <taxon>Heunggongvirae</taxon>
        <taxon>Uroviricota</taxon>
        <taxon>Caudoviricetes</taxon>
        <taxon>Finchvirus</taxon>
        <taxon>Finchvirus finch</taxon>
    </lineage>
</organism>
<protein>
    <submittedName>
        <fullName evidence="1">Uncharacterized protein</fullName>
    </submittedName>
</protein>
<accession>A0A2P1JXD5</accession>
<dbReference type="EMBL" id="MG962366">
    <property type="protein sequence ID" value="AVO24980.1"/>
    <property type="molecule type" value="Genomic_DNA"/>
</dbReference>
<dbReference type="RefSeq" id="YP_010059062.1">
    <property type="nucleotide sequence ID" value="NC_054724.1"/>
</dbReference>
<evidence type="ECO:0000313" key="2">
    <source>
        <dbReference type="Proteomes" id="UP000241290"/>
    </source>
</evidence>
<gene>
    <name evidence="1" type="primary">40</name>
    <name evidence="1" type="ORF">SEA_FINCH_40</name>
</gene>
<sequence length="154" mass="17549">MSLVPIPLVVSQRISELATRRAREGLSRRNWSEAARASLQPAPAVGQVGIKTSLRYLMYQNRGIKPFLMTSLEGKTVPIKGKLFRVKGVGLPGWGYQDRKYNPIKGSIWREQRWRHPGIRPERFLENAISQAILESKAGLQEEVMRALRGEQER</sequence>
<dbReference type="Proteomes" id="UP000241290">
    <property type="component" value="Genome"/>
</dbReference>
<evidence type="ECO:0000313" key="1">
    <source>
        <dbReference type="EMBL" id="AVO24980.1"/>
    </source>
</evidence>
<dbReference type="GeneID" id="64766293"/>